<accession>A0A926EVM8</accession>
<dbReference type="GO" id="GO:0003899">
    <property type="term" value="F:DNA-directed RNA polymerase activity"/>
    <property type="evidence" value="ECO:0007669"/>
    <property type="project" value="InterPro"/>
</dbReference>
<dbReference type="InterPro" id="IPR007627">
    <property type="entry name" value="RNA_pol_sigma70_r2"/>
</dbReference>
<dbReference type="Pfam" id="PF04545">
    <property type="entry name" value="Sigma70_r4"/>
    <property type="match status" value="1"/>
</dbReference>
<evidence type="ECO:0000256" key="1">
    <source>
        <dbReference type="ARBA" id="ARBA00023015"/>
    </source>
</evidence>
<dbReference type="InterPro" id="IPR000943">
    <property type="entry name" value="RNA_pol_sigma70"/>
</dbReference>
<dbReference type="EMBL" id="JACRTG010000018">
    <property type="protein sequence ID" value="MBC8588347.1"/>
    <property type="molecule type" value="Genomic_DNA"/>
</dbReference>
<evidence type="ECO:0000256" key="3">
    <source>
        <dbReference type="ARBA" id="ARBA00023125"/>
    </source>
</evidence>
<dbReference type="PIRSF" id="PIRSF000770">
    <property type="entry name" value="RNA_pol_sigma-SigE/K"/>
    <property type="match status" value="1"/>
</dbReference>
<dbReference type="RefSeq" id="WP_262429795.1">
    <property type="nucleotide sequence ID" value="NZ_JACRTG010000018.1"/>
</dbReference>
<gene>
    <name evidence="8" type="ORF">H8707_08845</name>
</gene>
<dbReference type="Gene3D" id="1.20.140.160">
    <property type="match status" value="1"/>
</dbReference>
<organism evidence="8 9">
    <name type="scientific">Paratissierella segnis</name>
    <dbReference type="NCBI Taxonomy" id="2763679"/>
    <lineage>
        <taxon>Bacteria</taxon>
        <taxon>Bacillati</taxon>
        <taxon>Bacillota</taxon>
        <taxon>Tissierellia</taxon>
        <taxon>Tissierellales</taxon>
        <taxon>Tissierellaceae</taxon>
        <taxon>Paratissierella</taxon>
    </lineage>
</organism>
<feature type="domain" description="RNA polymerase sigma-70" evidence="7">
    <location>
        <begin position="204"/>
        <end position="230"/>
    </location>
</feature>
<dbReference type="CDD" id="cd06171">
    <property type="entry name" value="Sigma70_r4"/>
    <property type="match status" value="1"/>
</dbReference>
<dbReference type="GO" id="GO:0016987">
    <property type="term" value="F:sigma factor activity"/>
    <property type="evidence" value="ECO:0007669"/>
    <property type="project" value="UniProtKB-KW"/>
</dbReference>
<comment type="caution">
    <text evidence="8">The sequence shown here is derived from an EMBL/GenBank/DDBJ whole genome shotgun (WGS) entry which is preliminary data.</text>
</comment>
<dbReference type="NCBIfam" id="TIGR02479">
    <property type="entry name" value="FliA_WhiG"/>
    <property type="match status" value="1"/>
</dbReference>
<dbReference type="PROSITE" id="PS00715">
    <property type="entry name" value="SIGMA70_1"/>
    <property type="match status" value="1"/>
</dbReference>
<comment type="similarity">
    <text evidence="5">Belongs to the sigma-70 factor family.</text>
</comment>
<dbReference type="InterPro" id="IPR013325">
    <property type="entry name" value="RNA_pol_sigma_r2"/>
</dbReference>
<reference evidence="8" key="1">
    <citation type="submission" date="2020-08" db="EMBL/GenBank/DDBJ databases">
        <title>Genome public.</title>
        <authorList>
            <person name="Liu C."/>
            <person name="Sun Q."/>
        </authorList>
    </citation>
    <scope>NUCLEOTIDE SEQUENCE</scope>
    <source>
        <strain evidence="8">BX21</strain>
    </source>
</reference>
<evidence type="ECO:0000259" key="7">
    <source>
        <dbReference type="PROSITE" id="PS00716"/>
    </source>
</evidence>
<evidence type="ECO:0000313" key="9">
    <source>
        <dbReference type="Proteomes" id="UP000601171"/>
    </source>
</evidence>
<dbReference type="GO" id="GO:0003677">
    <property type="term" value="F:DNA binding"/>
    <property type="evidence" value="ECO:0007669"/>
    <property type="project" value="UniProtKB-KW"/>
</dbReference>
<dbReference type="PRINTS" id="PR00046">
    <property type="entry name" value="SIGMA70FCT"/>
</dbReference>
<dbReference type="Pfam" id="PF04539">
    <property type="entry name" value="Sigma70_r3"/>
    <property type="match status" value="1"/>
</dbReference>
<comment type="function">
    <text evidence="5">Sigma factors are initiation factors that promote the attachment of RNA polymerase to specific initiation sites and are then released.</text>
</comment>
<dbReference type="Proteomes" id="UP000601171">
    <property type="component" value="Unassembled WGS sequence"/>
</dbReference>
<dbReference type="PANTHER" id="PTHR30385">
    <property type="entry name" value="SIGMA FACTOR F FLAGELLAR"/>
    <property type="match status" value="1"/>
</dbReference>
<keyword evidence="3 5" id="KW-0238">DNA-binding</keyword>
<dbReference type="GO" id="GO:0006352">
    <property type="term" value="P:DNA-templated transcription initiation"/>
    <property type="evidence" value="ECO:0007669"/>
    <property type="project" value="InterPro"/>
</dbReference>
<dbReference type="InterPro" id="IPR012845">
    <property type="entry name" value="RNA_pol_sigma_FliA_WhiG"/>
</dbReference>
<dbReference type="SUPFAM" id="SSF88946">
    <property type="entry name" value="Sigma2 domain of RNA polymerase sigma factors"/>
    <property type="match status" value="1"/>
</dbReference>
<feature type="domain" description="RNA polymerase sigma-70" evidence="6">
    <location>
        <begin position="38"/>
        <end position="51"/>
    </location>
</feature>
<sequence>MSYVLNEERDNLIIKYLPLVKKIAGRIDVKGSEYDQDDLFSIGVIGLMDAIEKFDQSKNVPFEAYANLRIRGSIIDEVRRGGRVSRDKIDKLNQYYNAKESLENKLLRTPEEWEICKELGIDQKQLSKIHETVHFLSTISLESIIFSSDDKDIHLMDTVKDLNTKTPEEEIIYIEQRKLLSEAISKLDKRERIILNLYYNEELSLKEIAYILGISIPRVSQIHGKILLKLKENLKPKLEE</sequence>
<dbReference type="InterPro" id="IPR013324">
    <property type="entry name" value="RNA_pol_sigma_r3/r4-like"/>
</dbReference>
<protein>
    <recommendedName>
        <fullName evidence="5">RNA polymerase sigma factor</fullName>
    </recommendedName>
</protein>
<dbReference type="SUPFAM" id="SSF88659">
    <property type="entry name" value="Sigma3 and sigma4 domains of RNA polymerase sigma factors"/>
    <property type="match status" value="2"/>
</dbReference>
<dbReference type="Pfam" id="PF04542">
    <property type="entry name" value="Sigma70_r2"/>
    <property type="match status" value="1"/>
</dbReference>
<keyword evidence="9" id="KW-1185">Reference proteome</keyword>
<evidence type="ECO:0000256" key="5">
    <source>
        <dbReference type="RuleBase" id="RU362124"/>
    </source>
</evidence>
<evidence type="ECO:0000256" key="2">
    <source>
        <dbReference type="ARBA" id="ARBA00023082"/>
    </source>
</evidence>
<dbReference type="InterPro" id="IPR007630">
    <property type="entry name" value="RNA_pol_sigma70_r4"/>
</dbReference>
<evidence type="ECO:0000256" key="4">
    <source>
        <dbReference type="ARBA" id="ARBA00023163"/>
    </source>
</evidence>
<dbReference type="PROSITE" id="PS00716">
    <property type="entry name" value="SIGMA70_2"/>
    <property type="match status" value="1"/>
</dbReference>
<dbReference type="Gene3D" id="1.10.1740.10">
    <property type="match status" value="1"/>
</dbReference>
<dbReference type="AlphaFoldDB" id="A0A926EVM8"/>
<dbReference type="NCBIfam" id="TIGR02937">
    <property type="entry name" value="sigma70-ECF"/>
    <property type="match status" value="1"/>
</dbReference>
<evidence type="ECO:0000259" key="6">
    <source>
        <dbReference type="PROSITE" id="PS00715"/>
    </source>
</evidence>
<evidence type="ECO:0000313" key="8">
    <source>
        <dbReference type="EMBL" id="MBC8588347.1"/>
    </source>
</evidence>
<keyword evidence="1 5" id="KW-0805">Transcription regulation</keyword>
<proteinExistence type="inferred from homology"/>
<dbReference type="PANTHER" id="PTHR30385:SF7">
    <property type="entry name" value="RNA POLYMERASE SIGMA FACTOR FLIA"/>
    <property type="match status" value="1"/>
</dbReference>
<keyword evidence="2 5" id="KW-0731">Sigma factor</keyword>
<dbReference type="InterPro" id="IPR014284">
    <property type="entry name" value="RNA_pol_sigma-70_dom"/>
</dbReference>
<dbReference type="InterPro" id="IPR007624">
    <property type="entry name" value="RNA_pol_sigma70_r3"/>
</dbReference>
<keyword evidence="4 5" id="KW-0804">Transcription</keyword>
<name>A0A926EVM8_9FIRM</name>